<feature type="region of interest" description="Disordered" evidence="1">
    <location>
        <begin position="289"/>
        <end position="440"/>
    </location>
</feature>
<dbReference type="PANTHER" id="PTHR36775">
    <property type="entry name" value="LYR MOTIF PROTEIN"/>
    <property type="match status" value="1"/>
</dbReference>
<dbReference type="AlphaFoldDB" id="A0A484KVL8"/>
<feature type="compositionally biased region" description="Basic residues" evidence="1">
    <location>
        <begin position="428"/>
        <end position="440"/>
    </location>
</feature>
<feature type="compositionally biased region" description="Basic and acidic residues" evidence="1">
    <location>
        <begin position="377"/>
        <end position="390"/>
    </location>
</feature>
<evidence type="ECO:0000313" key="2">
    <source>
        <dbReference type="EMBL" id="VFQ68638.1"/>
    </source>
</evidence>
<feature type="compositionally biased region" description="Low complexity" evidence="1">
    <location>
        <begin position="198"/>
        <end position="208"/>
    </location>
</feature>
<reference evidence="2 3" key="1">
    <citation type="submission" date="2018-04" db="EMBL/GenBank/DDBJ databases">
        <authorList>
            <person name="Vogel A."/>
        </authorList>
    </citation>
    <scope>NUCLEOTIDE SEQUENCE [LARGE SCALE GENOMIC DNA]</scope>
</reference>
<organism evidence="2 3">
    <name type="scientific">Cuscuta campestris</name>
    <dbReference type="NCBI Taxonomy" id="132261"/>
    <lineage>
        <taxon>Eukaryota</taxon>
        <taxon>Viridiplantae</taxon>
        <taxon>Streptophyta</taxon>
        <taxon>Embryophyta</taxon>
        <taxon>Tracheophyta</taxon>
        <taxon>Spermatophyta</taxon>
        <taxon>Magnoliopsida</taxon>
        <taxon>eudicotyledons</taxon>
        <taxon>Gunneridae</taxon>
        <taxon>Pentapetalae</taxon>
        <taxon>asterids</taxon>
        <taxon>lamiids</taxon>
        <taxon>Solanales</taxon>
        <taxon>Convolvulaceae</taxon>
        <taxon>Cuscuteae</taxon>
        <taxon>Cuscuta</taxon>
        <taxon>Cuscuta subgen. Grammica</taxon>
        <taxon>Cuscuta sect. Cleistogrammica</taxon>
    </lineage>
</organism>
<gene>
    <name evidence="2" type="ORF">CCAM_LOCUS10414</name>
</gene>
<name>A0A484KVL8_9ASTE</name>
<keyword evidence="3" id="KW-1185">Reference proteome</keyword>
<sequence>MASKSLDPRRAIENCIFHLHSWRPFQIQSKALGSDSPKPYASPPQGNAFFSKRPCRADRATAFPVDALDMSKLSLFEEDRPLSVRKRDRTHWIAGKRRRRGSRSVSGRSSERSGTRLRCCSVGASAACGTCSDLPMAPGTDTSGELFVNGDVNWASDASEAAAAAAARPSRRERECGIADRESSSAAALHIGNAECQGSESGYGSEPGYRGDGEIGYGDEIDEEEEDQRPLFWGHEFGASKAERMGKNAAQKAHHSLRRNGIGAVLPRSGVAAGDRRLHAKASEAVDDFQSFDQLHAPRAAPGLPPRRDGPLRVHRHRPAPAAASSAPRPRPRIRPDLGLPIGRPPARPVHVPEGRRIRGAAFWRENPAGAAEEGFEDRGDGRGGIRREPPGGPPDGQRRQRDRRRQLLHRAEGERDAPLRQLQVRAHPARRRRAPSPRG</sequence>
<dbReference type="EMBL" id="OOIL02000703">
    <property type="protein sequence ID" value="VFQ68638.1"/>
    <property type="molecule type" value="Genomic_DNA"/>
</dbReference>
<protein>
    <submittedName>
        <fullName evidence="2">Uncharacterized protein</fullName>
    </submittedName>
</protein>
<dbReference type="PANTHER" id="PTHR36775:SF1">
    <property type="entry name" value="LYR MOTIF PROTEIN"/>
    <property type="match status" value="1"/>
</dbReference>
<evidence type="ECO:0000313" key="3">
    <source>
        <dbReference type="Proteomes" id="UP000595140"/>
    </source>
</evidence>
<dbReference type="Proteomes" id="UP000595140">
    <property type="component" value="Unassembled WGS sequence"/>
</dbReference>
<feature type="compositionally biased region" description="Basic and acidic residues" evidence="1">
    <location>
        <begin position="410"/>
        <end position="419"/>
    </location>
</feature>
<accession>A0A484KVL8</accession>
<evidence type="ECO:0000256" key="1">
    <source>
        <dbReference type="SAM" id="MobiDB-lite"/>
    </source>
</evidence>
<feature type="region of interest" description="Disordered" evidence="1">
    <location>
        <begin position="196"/>
        <end position="217"/>
    </location>
</feature>
<proteinExistence type="predicted"/>
<dbReference type="OrthoDB" id="1913313at2759"/>